<dbReference type="Gene3D" id="1.20.1270.60">
    <property type="entry name" value="Arfaptin homology (AH) domain/BAR domain"/>
    <property type="match status" value="1"/>
</dbReference>
<accession>A0A9W2USW3</accession>
<reference evidence="3" key="1">
    <citation type="submission" date="2025-08" db="UniProtKB">
        <authorList>
            <consortium name="RefSeq"/>
        </authorList>
    </citation>
    <scope>IDENTIFICATION</scope>
    <source>
        <tissue evidence="3">Whole blood</tissue>
    </source>
</reference>
<dbReference type="GeneID" id="109256512"/>
<evidence type="ECO:0000313" key="3">
    <source>
        <dbReference type="RefSeq" id="XP_053749500.1"/>
    </source>
</evidence>
<evidence type="ECO:0000313" key="2">
    <source>
        <dbReference type="Proteomes" id="UP001165780"/>
    </source>
</evidence>
<proteinExistence type="predicted"/>
<protein>
    <submittedName>
        <fullName evidence="3">Uncharacterized protein LOC109256512</fullName>
    </submittedName>
</protein>
<feature type="region of interest" description="Disordered" evidence="1">
    <location>
        <begin position="70"/>
        <end position="97"/>
    </location>
</feature>
<feature type="region of interest" description="Disordered" evidence="1">
    <location>
        <begin position="127"/>
        <end position="183"/>
    </location>
</feature>
<feature type="region of interest" description="Disordered" evidence="1">
    <location>
        <begin position="304"/>
        <end position="335"/>
    </location>
</feature>
<dbReference type="Proteomes" id="UP001165780">
    <property type="component" value="Unplaced"/>
</dbReference>
<evidence type="ECO:0000256" key="1">
    <source>
        <dbReference type="SAM" id="MobiDB-lite"/>
    </source>
</evidence>
<name>A0A9W2USW3_PANPR</name>
<dbReference type="AlphaFoldDB" id="A0A9W2USW3"/>
<keyword evidence="2" id="KW-1185">Reference proteome</keyword>
<dbReference type="RefSeq" id="XP_053749500.1">
    <property type="nucleotide sequence ID" value="XM_053893525.1"/>
</dbReference>
<feature type="compositionally biased region" description="Pro residues" evidence="1">
    <location>
        <begin position="158"/>
        <end position="167"/>
    </location>
</feature>
<organism evidence="2 3">
    <name type="scientific">Panthera pardus</name>
    <name type="common">Leopard</name>
    <name type="synonym">Felis pardus</name>
    <dbReference type="NCBI Taxonomy" id="9691"/>
    <lineage>
        <taxon>Eukaryota</taxon>
        <taxon>Metazoa</taxon>
        <taxon>Chordata</taxon>
        <taxon>Craniata</taxon>
        <taxon>Vertebrata</taxon>
        <taxon>Euteleostomi</taxon>
        <taxon>Mammalia</taxon>
        <taxon>Eutheria</taxon>
        <taxon>Laurasiatheria</taxon>
        <taxon>Carnivora</taxon>
        <taxon>Feliformia</taxon>
        <taxon>Felidae</taxon>
        <taxon>Pantherinae</taxon>
        <taxon>Panthera</taxon>
    </lineage>
</organism>
<sequence>MVTDMDEKSTLEPRASRCVIHVCVQDTALTTPQVCRPLWHTCSGLGGGGGGGGGERGGAAAAAAVADAAAASAGSDDVPPLGRPPRRRGRCSGPGGGRGGAVAFAAAANAVSAGKRCICARPSPDLPGPSPAGRCCRRHEEPLQPRPPGGEGGAPAPEQQPSPPLLPLRPGSDVVPPGCPPRCTARDPRAAAGAAAVKRQLNRRKQLVNQTVGRAEKTEVLSEDLLQLEAVCCTLPARRRLMLFPTHSTGAVLSRMCSGEKRQELRKQKSSVKICYSSPTAHTVRTPLSGLSATPCVLPAAAPDAPEAWGKKQGAPQPGDLPGAPPKRSSNASVSTCTYIPQVQSRFLKVEKKTKKKTLVGAQNPVVGLAGVGRD</sequence>
<dbReference type="InterPro" id="IPR027267">
    <property type="entry name" value="AH/BAR_dom_sf"/>
</dbReference>
<gene>
    <name evidence="3" type="primary">LOC109256512</name>
</gene>